<dbReference type="AlphaFoldDB" id="A0A9P8N958"/>
<evidence type="ECO:0000313" key="3">
    <source>
        <dbReference type="Proteomes" id="UP000824596"/>
    </source>
</evidence>
<reference evidence="2" key="1">
    <citation type="submission" date="2021-09" db="EMBL/GenBank/DDBJ databases">
        <title>A high-quality genome of the endoparasitic fungus Hirsutella rhossiliensis with a comparison of Hirsutella genomes reveals transposable elements contributing to genome size variation.</title>
        <authorList>
            <person name="Lin R."/>
            <person name="Jiao Y."/>
            <person name="Sun X."/>
            <person name="Ling J."/>
            <person name="Xie B."/>
            <person name="Cheng X."/>
        </authorList>
    </citation>
    <scope>NUCLEOTIDE SEQUENCE</scope>
    <source>
        <strain evidence="2">HR02</strain>
    </source>
</reference>
<dbReference type="OrthoDB" id="10351079at2759"/>
<gene>
    <name evidence="2" type="ORF">HRG_02321</name>
</gene>
<dbReference type="GeneID" id="68351450"/>
<proteinExistence type="predicted"/>
<organism evidence="2 3">
    <name type="scientific">Hirsutella rhossiliensis</name>
    <dbReference type="NCBI Taxonomy" id="111463"/>
    <lineage>
        <taxon>Eukaryota</taxon>
        <taxon>Fungi</taxon>
        <taxon>Dikarya</taxon>
        <taxon>Ascomycota</taxon>
        <taxon>Pezizomycotina</taxon>
        <taxon>Sordariomycetes</taxon>
        <taxon>Hypocreomycetidae</taxon>
        <taxon>Hypocreales</taxon>
        <taxon>Ophiocordycipitaceae</taxon>
        <taxon>Hirsutella</taxon>
    </lineage>
</organism>
<feature type="chain" id="PRO_5040348977" evidence="1">
    <location>
        <begin position="20"/>
        <end position="82"/>
    </location>
</feature>
<dbReference type="Proteomes" id="UP000824596">
    <property type="component" value="Unassembled WGS sequence"/>
</dbReference>
<evidence type="ECO:0000256" key="1">
    <source>
        <dbReference type="SAM" id="SignalP"/>
    </source>
</evidence>
<keyword evidence="3" id="KW-1185">Reference proteome</keyword>
<feature type="signal peptide" evidence="1">
    <location>
        <begin position="1"/>
        <end position="19"/>
    </location>
</feature>
<keyword evidence="1" id="KW-0732">Signal</keyword>
<protein>
    <submittedName>
        <fullName evidence="2">Uncharacterized protein</fullName>
    </submittedName>
</protein>
<dbReference type="RefSeq" id="XP_044724425.1">
    <property type="nucleotide sequence ID" value="XM_044860792.1"/>
</dbReference>
<sequence length="82" mass="9285">MLLTQFVGAALLTLGSVNALPQANPDAGIQIRAVDDVEGHLAARADAIEARHRGCPKHYYQHNGQCCRFRHIRREYYDCHPW</sequence>
<accession>A0A9P8N958</accession>
<name>A0A9P8N958_9HYPO</name>
<dbReference type="EMBL" id="JAIZPD010000002">
    <property type="protein sequence ID" value="KAH0966912.1"/>
    <property type="molecule type" value="Genomic_DNA"/>
</dbReference>
<comment type="caution">
    <text evidence="2">The sequence shown here is derived from an EMBL/GenBank/DDBJ whole genome shotgun (WGS) entry which is preliminary data.</text>
</comment>
<evidence type="ECO:0000313" key="2">
    <source>
        <dbReference type="EMBL" id="KAH0966912.1"/>
    </source>
</evidence>